<reference evidence="2 5" key="2">
    <citation type="submission" date="2018-03" db="EMBL/GenBank/DDBJ databases">
        <title>Genomic Encyclopedia of Archaeal and Bacterial Type Strains, Phase II (KMG-II): from individual species to whole genera.</title>
        <authorList>
            <person name="Goeker M."/>
        </authorList>
    </citation>
    <scope>NUCLEOTIDE SEQUENCE [LARGE SCALE GENOMIC DNA]</scope>
    <source>
        <strain evidence="2 5">DSM 29956</strain>
    </source>
</reference>
<dbReference type="OrthoDB" id="7052726at2"/>
<dbReference type="RefSeq" id="WP_085894414.1">
    <property type="nucleotide sequence ID" value="NZ_FWFY01000001.1"/>
</dbReference>
<dbReference type="Proteomes" id="UP000240624">
    <property type="component" value="Unassembled WGS sequence"/>
</dbReference>
<dbReference type="GO" id="GO:0016740">
    <property type="term" value="F:transferase activity"/>
    <property type="evidence" value="ECO:0007669"/>
    <property type="project" value="UniProtKB-KW"/>
</dbReference>
<dbReference type="InterPro" id="IPR055259">
    <property type="entry name" value="YkvP/CgeB_Glyco_trans-like"/>
</dbReference>
<evidence type="ECO:0000313" key="4">
    <source>
        <dbReference type="Proteomes" id="UP000193495"/>
    </source>
</evidence>
<dbReference type="Proteomes" id="UP000193495">
    <property type="component" value="Unassembled WGS sequence"/>
</dbReference>
<feature type="domain" description="Spore protein YkvP/CgeB glycosyl transferase-like" evidence="1">
    <location>
        <begin position="259"/>
        <end position="372"/>
    </location>
</feature>
<proteinExistence type="predicted"/>
<evidence type="ECO:0000313" key="5">
    <source>
        <dbReference type="Proteomes" id="UP000240624"/>
    </source>
</evidence>
<dbReference type="AlphaFoldDB" id="A0A1X6Y687"/>
<accession>A0A1X6Y687</accession>
<protein>
    <submittedName>
        <fullName evidence="2">Glycosyl transferase family 1</fullName>
    </submittedName>
</protein>
<keyword evidence="5" id="KW-1185">Reference proteome</keyword>
<name>A0A1X6Y687_9RHOB</name>
<dbReference type="EMBL" id="PYGB01000003">
    <property type="protein sequence ID" value="PSK87329.1"/>
    <property type="molecule type" value="Genomic_DNA"/>
</dbReference>
<organism evidence="3 4">
    <name type="scientific">Limimaricola soesokkakensis</name>
    <dbReference type="NCBI Taxonomy" id="1343159"/>
    <lineage>
        <taxon>Bacteria</taxon>
        <taxon>Pseudomonadati</taxon>
        <taxon>Pseudomonadota</taxon>
        <taxon>Alphaproteobacteria</taxon>
        <taxon>Rhodobacterales</taxon>
        <taxon>Paracoccaceae</taxon>
        <taxon>Limimaricola</taxon>
    </lineage>
</organism>
<reference evidence="3 4" key="1">
    <citation type="submission" date="2017-03" db="EMBL/GenBank/DDBJ databases">
        <authorList>
            <person name="Afonso C.L."/>
            <person name="Miller P.J."/>
            <person name="Scott M.A."/>
            <person name="Spackman E."/>
            <person name="Goraichik I."/>
            <person name="Dimitrov K.M."/>
            <person name="Suarez D.L."/>
            <person name="Swayne D.E."/>
        </authorList>
    </citation>
    <scope>NUCLEOTIDE SEQUENCE [LARGE SCALE GENOMIC DNA]</scope>
    <source>
        <strain evidence="3 4">CECT 8367</strain>
    </source>
</reference>
<evidence type="ECO:0000313" key="2">
    <source>
        <dbReference type="EMBL" id="PSK87329.1"/>
    </source>
</evidence>
<evidence type="ECO:0000313" key="3">
    <source>
        <dbReference type="EMBL" id="SLN11887.1"/>
    </source>
</evidence>
<dbReference type="EMBL" id="FWFY01000001">
    <property type="protein sequence ID" value="SLN11887.1"/>
    <property type="molecule type" value="Genomic_DNA"/>
</dbReference>
<sequence length="397" mass="44036">MDAAAFERALVRGGQGVSRRWRYSAAATWLHEVRAGAGQRIGGPPRVRLLIVTDGSSYTSEQQIAPLMRHAGRLRRAAGLVLRRMPLDQALAASKLPECDALGLKLGFDTPRETAAQIASQLRHTLPRGRPLIYFDGDDDLGVVFPEVLAECDVWLKKHVFAEPERYLEPRIGKTNLTDHVAKLGKADFSNDITPSSDGLDPALVPRISLGWNIAFDDVIATLAARPRIERPRDIDISCRAMIPDGSWIEALRGPAIEAIRALDERYKVHAPETRVPQPVYYDEMLRSRISVSPFGFGEICWRDFEVMLCGALLIKPDMGHLRTAPDLFRPHETYVPCAWDFSDLGEICDRYLSDPAAAEAIASRAERELRRCLESDATVELLLSALRRAGLPIAAA</sequence>
<gene>
    <name evidence="2" type="ORF">CLV79_103380</name>
    <name evidence="3" type="ORF">LOS8367_00017</name>
</gene>
<dbReference type="Pfam" id="PF13524">
    <property type="entry name" value="Glyco_trans_1_2"/>
    <property type="match status" value="1"/>
</dbReference>
<keyword evidence="2" id="KW-0808">Transferase</keyword>
<evidence type="ECO:0000259" key="1">
    <source>
        <dbReference type="Pfam" id="PF13524"/>
    </source>
</evidence>